<keyword evidence="3" id="KW-1185">Reference proteome</keyword>
<dbReference type="AlphaFoldDB" id="A0A401TC96"/>
<evidence type="ECO:0000313" key="2">
    <source>
        <dbReference type="EMBL" id="GCC40224.1"/>
    </source>
</evidence>
<evidence type="ECO:0000313" key="3">
    <source>
        <dbReference type="Proteomes" id="UP000287033"/>
    </source>
</evidence>
<name>A0A401TC96_CHIPU</name>
<protein>
    <submittedName>
        <fullName evidence="2">Uncharacterized protein</fullName>
    </submittedName>
</protein>
<dbReference type="Proteomes" id="UP000287033">
    <property type="component" value="Unassembled WGS sequence"/>
</dbReference>
<sequence length="225" mass="23834">MEVLFFAGAGREEGWVCLVVGRGAGWELALQTPPARLQALCKRSPGCICWLTVLSSCVRSFILRERLRWEKGCCESSGPAPHCACARRLIDSSLPGHSRSAPAHPAGRRPPLSLRSPQLHAGRPASLGAPAPHPAGRRPPLSLRSPQPYAGRLRSLRLRPSPPSSTQSPPPADCACTTFSQSESFTAPACPAGRRHRAITAPARPPAVPLGPLGLVVPEPPPNSS</sequence>
<gene>
    <name evidence="2" type="ORF">chiPu_0024312</name>
</gene>
<organism evidence="2 3">
    <name type="scientific">Chiloscyllium punctatum</name>
    <name type="common">Brownbanded bambooshark</name>
    <name type="synonym">Hemiscyllium punctatum</name>
    <dbReference type="NCBI Taxonomy" id="137246"/>
    <lineage>
        <taxon>Eukaryota</taxon>
        <taxon>Metazoa</taxon>
        <taxon>Chordata</taxon>
        <taxon>Craniata</taxon>
        <taxon>Vertebrata</taxon>
        <taxon>Chondrichthyes</taxon>
        <taxon>Elasmobranchii</taxon>
        <taxon>Galeomorphii</taxon>
        <taxon>Galeoidea</taxon>
        <taxon>Orectolobiformes</taxon>
        <taxon>Hemiscylliidae</taxon>
        <taxon>Chiloscyllium</taxon>
    </lineage>
</organism>
<evidence type="ECO:0000256" key="1">
    <source>
        <dbReference type="SAM" id="MobiDB-lite"/>
    </source>
</evidence>
<feature type="region of interest" description="Disordered" evidence="1">
    <location>
        <begin position="96"/>
        <end position="148"/>
    </location>
</feature>
<feature type="region of interest" description="Disordered" evidence="1">
    <location>
        <begin position="201"/>
        <end position="225"/>
    </location>
</feature>
<accession>A0A401TC96</accession>
<dbReference type="EMBL" id="BEZZ01036897">
    <property type="protein sequence ID" value="GCC40224.1"/>
    <property type="molecule type" value="Genomic_DNA"/>
</dbReference>
<reference evidence="2 3" key="1">
    <citation type="journal article" date="2018" name="Nat. Ecol. Evol.">
        <title>Shark genomes provide insights into elasmobranch evolution and the origin of vertebrates.</title>
        <authorList>
            <person name="Hara Y"/>
            <person name="Yamaguchi K"/>
            <person name="Onimaru K"/>
            <person name="Kadota M"/>
            <person name="Koyanagi M"/>
            <person name="Keeley SD"/>
            <person name="Tatsumi K"/>
            <person name="Tanaka K"/>
            <person name="Motone F"/>
            <person name="Kageyama Y"/>
            <person name="Nozu R"/>
            <person name="Adachi N"/>
            <person name="Nishimura O"/>
            <person name="Nakagawa R"/>
            <person name="Tanegashima C"/>
            <person name="Kiyatake I"/>
            <person name="Matsumoto R"/>
            <person name="Murakumo K"/>
            <person name="Nishida K"/>
            <person name="Terakita A"/>
            <person name="Kuratani S"/>
            <person name="Sato K"/>
            <person name="Hyodo S Kuraku.S."/>
        </authorList>
    </citation>
    <scope>NUCLEOTIDE SEQUENCE [LARGE SCALE GENOMIC DNA]</scope>
</reference>
<comment type="caution">
    <text evidence="2">The sequence shown here is derived from an EMBL/GenBank/DDBJ whole genome shotgun (WGS) entry which is preliminary data.</text>
</comment>
<proteinExistence type="predicted"/>